<evidence type="ECO:0000256" key="9">
    <source>
        <dbReference type="ARBA" id="ARBA00051096"/>
    </source>
</evidence>
<dbReference type="NCBIfam" id="TIGR00747">
    <property type="entry name" value="fabH"/>
    <property type="match status" value="1"/>
</dbReference>
<evidence type="ECO:0000256" key="7">
    <source>
        <dbReference type="ARBA" id="ARBA00023098"/>
    </source>
</evidence>
<dbReference type="UniPathway" id="UPA00094"/>
<dbReference type="InterPro" id="IPR016039">
    <property type="entry name" value="Thiolase-like"/>
</dbReference>
<dbReference type="EC" id="2.3.1.180" evidence="3 10"/>
<dbReference type="InterPro" id="IPR013751">
    <property type="entry name" value="ACP_syn_III_N"/>
</dbReference>
<feature type="active site" evidence="10">
    <location>
        <position position="252"/>
    </location>
</feature>
<comment type="similarity">
    <text evidence="2 10">Belongs to the thiolase-like superfamily. FabH family.</text>
</comment>
<evidence type="ECO:0000256" key="1">
    <source>
        <dbReference type="ARBA" id="ARBA00005194"/>
    </source>
</evidence>
<keyword evidence="10" id="KW-0963">Cytoplasm</keyword>
<dbReference type="Pfam" id="PF08545">
    <property type="entry name" value="ACP_syn_III"/>
    <property type="match status" value="1"/>
</dbReference>
<gene>
    <name evidence="10" type="primary">fabH</name>
    <name evidence="13" type="ORF">ENU72_01830</name>
</gene>
<dbReference type="EMBL" id="DTDP01000080">
    <property type="protein sequence ID" value="HGK53748.1"/>
    <property type="molecule type" value="Genomic_DNA"/>
</dbReference>
<name>A0A7V3ZSU0_UNCW3</name>
<protein>
    <recommendedName>
        <fullName evidence="3 10">Beta-ketoacyl-[acyl-carrier-protein] synthase III</fullName>
        <shortName evidence="10">Beta-ketoacyl-ACP synthase III</shortName>
        <shortName evidence="10">KAS III</shortName>
        <ecNumber evidence="3 10">2.3.1.180</ecNumber>
    </recommendedName>
    <alternativeName>
        <fullName evidence="10">3-oxoacyl-[acyl-carrier-protein] synthase 3</fullName>
    </alternativeName>
    <alternativeName>
        <fullName evidence="10">3-oxoacyl-[acyl-carrier-protein] synthase III</fullName>
    </alternativeName>
</protein>
<evidence type="ECO:0000256" key="3">
    <source>
        <dbReference type="ARBA" id="ARBA00012333"/>
    </source>
</evidence>
<dbReference type="InterPro" id="IPR013747">
    <property type="entry name" value="ACP_syn_III_C"/>
</dbReference>
<keyword evidence="5 10" id="KW-0808">Transferase</keyword>
<comment type="caution">
    <text evidence="13">The sequence shown here is derived from an EMBL/GenBank/DDBJ whole genome shotgun (WGS) entry which is preliminary data.</text>
</comment>
<dbReference type="Gene3D" id="3.40.47.10">
    <property type="match status" value="1"/>
</dbReference>
<dbReference type="GO" id="GO:0006633">
    <property type="term" value="P:fatty acid biosynthetic process"/>
    <property type="evidence" value="ECO:0007669"/>
    <property type="project" value="UniProtKB-UniRule"/>
</dbReference>
<dbReference type="InterPro" id="IPR004655">
    <property type="entry name" value="FabH"/>
</dbReference>
<evidence type="ECO:0000313" key="13">
    <source>
        <dbReference type="EMBL" id="HGK53748.1"/>
    </source>
</evidence>
<reference evidence="13" key="1">
    <citation type="journal article" date="2020" name="mSystems">
        <title>Genome- and Community-Level Interaction Insights into Carbon Utilization and Element Cycling Functions of Hydrothermarchaeota in Hydrothermal Sediment.</title>
        <authorList>
            <person name="Zhou Z."/>
            <person name="Liu Y."/>
            <person name="Xu W."/>
            <person name="Pan J."/>
            <person name="Luo Z.H."/>
            <person name="Li M."/>
        </authorList>
    </citation>
    <scope>NUCLEOTIDE SEQUENCE [LARGE SCALE GENOMIC DNA]</scope>
    <source>
        <strain evidence="13">SpSt-695</strain>
    </source>
</reference>
<feature type="active site" evidence="10">
    <location>
        <position position="282"/>
    </location>
</feature>
<comment type="function">
    <text evidence="10">Catalyzes the condensation reaction of fatty acid synthesis by the addition to an acyl acceptor of two carbons from malonyl-ACP. Catalyzes the first condensation reaction which initiates fatty acid synthesis and may therefore play a role in governing the total rate of fatty acid production. Possesses both acetoacetyl-ACP synthase and acetyl transacylase activities. Its substrate specificity determines the biosynthesis of branched-chain and/or straight-chain of fatty acids.</text>
</comment>
<sequence length="325" mass="36262">MGFEILGVSSYVPETILTNFDLEKIVETSDEWITERTGIKERRIAKDDEVTSDLAAKATLKLFKEINFDPLKIDAIIFATATPDNLIASTACNFQTKIGAKNAFAFDISAACPGFLYGLIIADSFLRNDKINYVLVAGAETLSRYLDWLDRSTCVLFGDGAGIILLKKDNSKNKIIAWDLGADGSLRDLLIMPAGGVSFPFSLEALEKRMCYIKMKGREVFKNAVLKMQESTEKVIEMAKIKPSEIDWVIPHQANIRIIEALRERLNLPKEKVYVNIEKYGNTSAASIPIALREMIEKGLLKKGQIILMTSFGAGFTWGTILMEW</sequence>
<dbReference type="AlphaFoldDB" id="A0A7V3ZSU0"/>
<evidence type="ECO:0000256" key="6">
    <source>
        <dbReference type="ARBA" id="ARBA00022832"/>
    </source>
</evidence>
<evidence type="ECO:0000256" key="8">
    <source>
        <dbReference type="ARBA" id="ARBA00023160"/>
    </source>
</evidence>
<comment type="catalytic activity">
    <reaction evidence="9">
        <text>malonyl-[ACP] + acetyl-CoA + H(+) = 3-oxobutanoyl-[ACP] + CO2 + CoA</text>
        <dbReference type="Rhea" id="RHEA:12080"/>
        <dbReference type="Rhea" id="RHEA-COMP:9623"/>
        <dbReference type="Rhea" id="RHEA-COMP:9625"/>
        <dbReference type="ChEBI" id="CHEBI:15378"/>
        <dbReference type="ChEBI" id="CHEBI:16526"/>
        <dbReference type="ChEBI" id="CHEBI:57287"/>
        <dbReference type="ChEBI" id="CHEBI:57288"/>
        <dbReference type="ChEBI" id="CHEBI:78449"/>
        <dbReference type="ChEBI" id="CHEBI:78450"/>
        <dbReference type="EC" id="2.3.1.180"/>
    </reaction>
    <physiologicalReaction direction="left-to-right" evidence="9">
        <dbReference type="Rhea" id="RHEA:12081"/>
    </physiologicalReaction>
</comment>
<keyword evidence="7 10" id="KW-0443">Lipid metabolism</keyword>
<feature type="domain" description="Beta-ketoacyl-[acyl-carrier-protein] synthase III C-terminal" evidence="11">
    <location>
        <begin position="237"/>
        <end position="325"/>
    </location>
</feature>
<dbReference type="PANTHER" id="PTHR43091:SF1">
    <property type="entry name" value="BETA-KETOACYL-[ACYL-CARRIER-PROTEIN] SYNTHASE III, CHLOROPLASTIC"/>
    <property type="match status" value="1"/>
</dbReference>
<evidence type="ECO:0000256" key="10">
    <source>
        <dbReference type="HAMAP-Rule" id="MF_01815"/>
    </source>
</evidence>
<dbReference type="Pfam" id="PF08541">
    <property type="entry name" value="ACP_syn_III_C"/>
    <property type="match status" value="1"/>
</dbReference>
<dbReference type="GO" id="GO:0033818">
    <property type="term" value="F:beta-ketoacyl-acyl-carrier-protein synthase III activity"/>
    <property type="evidence" value="ECO:0007669"/>
    <property type="project" value="UniProtKB-UniRule"/>
</dbReference>
<dbReference type="GO" id="GO:0005737">
    <property type="term" value="C:cytoplasm"/>
    <property type="evidence" value="ECO:0007669"/>
    <property type="project" value="UniProtKB-SubCell"/>
</dbReference>
<comment type="subcellular location">
    <subcellularLocation>
        <location evidence="10">Cytoplasm</location>
    </subcellularLocation>
</comment>
<dbReference type="PANTHER" id="PTHR43091">
    <property type="entry name" value="3-OXOACYL-[ACYL-CARRIER-PROTEIN] SYNTHASE"/>
    <property type="match status" value="1"/>
</dbReference>
<comment type="domain">
    <text evidence="10">The last Arg residue of the ACP-binding site is essential for the weak association between ACP/AcpP and FabH.</text>
</comment>
<dbReference type="HAMAP" id="MF_01815">
    <property type="entry name" value="FabH"/>
    <property type="match status" value="1"/>
</dbReference>
<dbReference type="SUPFAM" id="SSF53901">
    <property type="entry name" value="Thiolase-like"/>
    <property type="match status" value="1"/>
</dbReference>
<keyword evidence="10" id="KW-0012">Acyltransferase</keyword>
<feature type="domain" description="Beta-ketoacyl-[acyl-carrier-protein] synthase III N-terminal" evidence="12">
    <location>
        <begin position="106"/>
        <end position="184"/>
    </location>
</feature>
<evidence type="ECO:0000256" key="2">
    <source>
        <dbReference type="ARBA" id="ARBA00008642"/>
    </source>
</evidence>
<proteinExistence type="inferred from homology"/>
<evidence type="ECO:0000256" key="4">
    <source>
        <dbReference type="ARBA" id="ARBA00022516"/>
    </source>
</evidence>
<evidence type="ECO:0000259" key="11">
    <source>
        <dbReference type="Pfam" id="PF08541"/>
    </source>
</evidence>
<comment type="pathway">
    <text evidence="1 10">Lipid metabolism; fatty acid biosynthesis.</text>
</comment>
<dbReference type="CDD" id="cd00830">
    <property type="entry name" value="KAS_III"/>
    <property type="match status" value="1"/>
</dbReference>
<keyword evidence="8 10" id="KW-0275">Fatty acid biosynthesis</keyword>
<evidence type="ECO:0000256" key="5">
    <source>
        <dbReference type="ARBA" id="ARBA00022679"/>
    </source>
</evidence>
<keyword evidence="6 10" id="KW-0276">Fatty acid metabolism</keyword>
<dbReference type="FunFam" id="3.40.47.10:FF:000004">
    <property type="entry name" value="3-oxoacyl-[acyl-carrier-protein] synthase 3"/>
    <property type="match status" value="1"/>
</dbReference>
<keyword evidence="10" id="KW-0511">Multifunctional enzyme</keyword>
<feature type="region of interest" description="ACP-binding" evidence="10">
    <location>
        <begin position="253"/>
        <end position="257"/>
    </location>
</feature>
<evidence type="ECO:0000259" key="12">
    <source>
        <dbReference type="Pfam" id="PF08545"/>
    </source>
</evidence>
<accession>A0A7V3ZSU0</accession>
<dbReference type="NCBIfam" id="NF006829">
    <property type="entry name" value="PRK09352.1"/>
    <property type="match status" value="1"/>
</dbReference>
<feature type="active site" evidence="10">
    <location>
        <position position="112"/>
    </location>
</feature>
<comment type="subunit">
    <text evidence="10">Homodimer.</text>
</comment>
<organism evidence="13">
    <name type="scientific">candidate division WOR-3 bacterium</name>
    <dbReference type="NCBI Taxonomy" id="2052148"/>
    <lineage>
        <taxon>Bacteria</taxon>
        <taxon>Bacteria division WOR-3</taxon>
    </lineage>
</organism>
<keyword evidence="4 10" id="KW-0444">Lipid biosynthesis</keyword>
<dbReference type="GO" id="GO:0004315">
    <property type="term" value="F:3-oxoacyl-[acyl-carrier-protein] synthase activity"/>
    <property type="evidence" value="ECO:0007669"/>
    <property type="project" value="InterPro"/>
</dbReference>